<dbReference type="SUPFAM" id="SSF51182">
    <property type="entry name" value="RmlC-like cupins"/>
    <property type="match status" value="2"/>
</dbReference>
<dbReference type="InterPro" id="IPR006045">
    <property type="entry name" value="Cupin_1"/>
</dbReference>
<keyword evidence="1" id="KW-0732">Signal</keyword>
<dbReference type="CDD" id="cd02244">
    <property type="entry name" value="cupin_7S_vicilin-like_N"/>
    <property type="match status" value="1"/>
</dbReference>
<keyword evidence="4" id="KW-1185">Reference proteome</keyword>
<dbReference type="Pfam" id="PF00190">
    <property type="entry name" value="Cupin_1"/>
    <property type="match status" value="1"/>
</dbReference>
<evidence type="ECO:0000313" key="3">
    <source>
        <dbReference type="EMBL" id="KAL3827979.1"/>
    </source>
</evidence>
<dbReference type="Gene3D" id="2.60.120.10">
    <property type="entry name" value="Jelly Rolls"/>
    <property type="match status" value="2"/>
</dbReference>
<evidence type="ECO:0000259" key="2">
    <source>
        <dbReference type="SMART" id="SM00835"/>
    </source>
</evidence>
<protein>
    <recommendedName>
        <fullName evidence="2">Cupin type-1 domain-containing protein</fullName>
    </recommendedName>
</protein>
<proteinExistence type="predicted"/>
<evidence type="ECO:0000313" key="4">
    <source>
        <dbReference type="Proteomes" id="UP001634393"/>
    </source>
</evidence>
<feature type="chain" id="PRO_5044801924" description="Cupin type-1 domain-containing protein" evidence="1">
    <location>
        <begin position="22"/>
        <end position="464"/>
    </location>
</feature>
<comment type="caution">
    <text evidence="3">The sequence shown here is derived from an EMBL/GenBank/DDBJ whole genome shotgun (WGS) entry which is preliminary data.</text>
</comment>
<dbReference type="InterPro" id="IPR011051">
    <property type="entry name" value="RmlC_Cupin_sf"/>
</dbReference>
<dbReference type="EMBL" id="JBJXBP010000005">
    <property type="protein sequence ID" value="KAL3827979.1"/>
    <property type="molecule type" value="Genomic_DNA"/>
</dbReference>
<feature type="signal peptide" evidence="1">
    <location>
        <begin position="1"/>
        <end position="21"/>
    </location>
</feature>
<organism evidence="3 4">
    <name type="scientific">Penstemon smallii</name>
    <dbReference type="NCBI Taxonomy" id="265156"/>
    <lineage>
        <taxon>Eukaryota</taxon>
        <taxon>Viridiplantae</taxon>
        <taxon>Streptophyta</taxon>
        <taxon>Embryophyta</taxon>
        <taxon>Tracheophyta</taxon>
        <taxon>Spermatophyta</taxon>
        <taxon>Magnoliopsida</taxon>
        <taxon>eudicotyledons</taxon>
        <taxon>Gunneridae</taxon>
        <taxon>Pentapetalae</taxon>
        <taxon>asterids</taxon>
        <taxon>lamiids</taxon>
        <taxon>Lamiales</taxon>
        <taxon>Plantaginaceae</taxon>
        <taxon>Cheloneae</taxon>
        <taxon>Penstemon</taxon>
    </lineage>
</organism>
<gene>
    <name evidence="3" type="ORF">ACJIZ3_016781</name>
</gene>
<feature type="domain" description="Cupin type-1" evidence="2">
    <location>
        <begin position="274"/>
        <end position="438"/>
    </location>
</feature>
<dbReference type="SMART" id="SM00835">
    <property type="entry name" value="Cupin_1"/>
    <property type="match status" value="2"/>
</dbReference>
<dbReference type="PANTHER" id="PTHR31189:SF13">
    <property type="entry name" value="CUPINCIN"/>
    <property type="match status" value="1"/>
</dbReference>
<dbReference type="CDD" id="cd02245">
    <property type="entry name" value="cupin_7S_vicilin-like_C"/>
    <property type="match status" value="1"/>
</dbReference>
<dbReference type="InterPro" id="IPR014710">
    <property type="entry name" value="RmlC-like_jellyroll"/>
</dbReference>
<dbReference type="Proteomes" id="UP001634393">
    <property type="component" value="Unassembled WGS sequence"/>
</dbReference>
<sequence length="464" mass="52610">MRACLVLFALLLVSAATVALGTRDPEVQQCREKCESERHLDKERRQRCFQRCEEKQSGDDIMEGRSESEEEQGQNPYVFEDRHFVTGMQTQHGRIRILQKFTDRSELLRGIENYRVATLEIDPQTFVVPSHWDADSVFFVARGEGTLTSVWEDRRESYNLKQGDIMRMRAGTTSYVINQDNNERLILVKLVKPVNTPGNFEAFFGAGGENPESFYSAFSNEILEAAFNTKRDRLQRLFGQQKQGGILKASQEQVRAMSHRQEEGRGGESKKGTFNIYSQRRTHSNQYGQLYVVDPSQHRQQLQDLDIGISLLNITQGAMTAPLYNTKSTKIAVVVEGEGYFEMACPHLSQPQSEGSTSRGPSYQKVTTPLRQGTVVVIPAGHPSVVVASKNQNLQIVGFEINGSNNEKIPLAGRRNVINQLEREAKELAFGVSERQVDEVFKAQQEEFFFKGPRHQQHQGRSDE</sequence>
<dbReference type="InterPro" id="IPR050253">
    <property type="entry name" value="Seed_Storage-Functional"/>
</dbReference>
<feature type="domain" description="Cupin type-1" evidence="2">
    <location>
        <begin position="82"/>
        <end position="235"/>
    </location>
</feature>
<dbReference type="AlphaFoldDB" id="A0ABD3STP8"/>
<name>A0ABD3STP8_9LAMI</name>
<reference evidence="3 4" key="1">
    <citation type="submission" date="2024-12" db="EMBL/GenBank/DDBJ databases">
        <title>The unique morphological basis and parallel evolutionary history of personate flowers in Penstemon.</title>
        <authorList>
            <person name="Depatie T.H."/>
            <person name="Wessinger C.A."/>
        </authorList>
    </citation>
    <scope>NUCLEOTIDE SEQUENCE [LARGE SCALE GENOMIC DNA]</scope>
    <source>
        <strain evidence="3">WTNN_2</strain>
        <tissue evidence="3">Leaf</tissue>
    </source>
</reference>
<dbReference type="PANTHER" id="PTHR31189">
    <property type="entry name" value="OS03G0336100 PROTEIN-RELATED"/>
    <property type="match status" value="1"/>
</dbReference>
<accession>A0ABD3STP8</accession>
<evidence type="ECO:0000256" key="1">
    <source>
        <dbReference type="SAM" id="SignalP"/>
    </source>
</evidence>